<dbReference type="GO" id="GO:0046872">
    <property type="term" value="F:metal ion binding"/>
    <property type="evidence" value="ECO:0007669"/>
    <property type="project" value="UniProtKB-KW"/>
</dbReference>
<accession>A0A075FLH4</accession>
<keyword evidence="4" id="KW-0223">Dioxygenase</keyword>
<evidence type="ECO:0000313" key="4">
    <source>
        <dbReference type="EMBL" id="AIE92234.1"/>
    </source>
</evidence>
<dbReference type="InterPro" id="IPR051785">
    <property type="entry name" value="MMCE/EMCE_epimerase"/>
</dbReference>
<dbReference type="PANTHER" id="PTHR43048">
    <property type="entry name" value="METHYLMALONYL-COA EPIMERASE"/>
    <property type="match status" value="1"/>
</dbReference>
<gene>
    <name evidence="4" type="primary">MCEE</name>
    <name evidence="4" type="synonym">epi</name>
</gene>
<name>A0A075FLH4_9EURY</name>
<dbReference type="EMBL" id="KF900360">
    <property type="protein sequence ID" value="AIE92234.1"/>
    <property type="molecule type" value="Genomic_DNA"/>
</dbReference>
<keyword evidence="4" id="KW-0413">Isomerase</keyword>
<dbReference type="Gene3D" id="3.10.180.10">
    <property type="entry name" value="2,3-Dihydroxybiphenyl 1,2-Dioxygenase, domain 1"/>
    <property type="match status" value="1"/>
</dbReference>
<evidence type="ECO:0000256" key="2">
    <source>
        <dbReference type="ARBA" id="ARBA00022723"/>
    </source>
</evidence>
<dbReference type="PANTHER" id="PTHR43048:SF3">
    <property type="entry name" value="METHYLMALONYL-COA EPIMERASE, MITOCHONDRIAL"/>
    <property type="match status" value="1"/>
</dbReference>
<protein>
    <submittedName>
        <fullName evidence="4">Glyoxalase/bleomycin resistance protein/dioxygenase (MCEE, epi)</fullName>
        <ecNumber evidence="4">5.1.99.1</ecNumber>
    </submittedName>
</protein>
<dbReference type="EC" id="5.1.99.1" evidence="4"/>
<dbReference type="InterPro" id="IPR029068">
    <property type="entry name" value="Glyas_Bleomycin-R_OHBP_Dase"/>
</dbReference>
<dbReference type="GO" id="GO:0004493">
    <property type="term" value="F:methylmalonyl-CoA epimerase activity"/>
    <property type="evidence" value="ECO:0007669"/>
    <property type="project" value="UniProtKB-EC"/>
</dbReference>
<dbReference type="PROSITE" id="PS51819">
    <property type="entry name" value="VOC"/>
    <property type="match status" value="1"/>
</dbReference>
<dbReference type="GO" id="GO:0046491">
    <property type="term" value="P:L-methylmalonyl-CoA metabolic process"/>
    <property type="evidence" value="ECO:0007669"/>
    <property type="project" value="TreeGrafter"/>
</dbReference>
<proteinExistence type="inferred from homology"/>
<dbReference type="Pfam" id="PF13669">
    <property type="entry name" value="Glyoxalase_4"/>
    <property type="match status" value="1"/>
</dbReference>
<keyword evidence="4" id="KW-0560">Oxidoreductase</keyword>
<feature type="domain" description="VOC" evidence="3">
    <location>
        <begin position="3"/>
        <end position="132"/>
    </location>
</feature>
<evidence type="ECO:0000256" key="1">
    <source>
        <dbReference type="ARBA" id="ARBA00009308"/>
    </source>
</evidence>
<evidence type="ECO:0000259" key="3">
    <source>
        <dbReference type="PROSITE" id="PS51819"/>
    </source>
</evidence>
<keyword evidence="2" id="KW-0479">Metal-binding</keyword>
<dbReference type="InterPro" id="IPR037523">
    <property type="entry name" value="VOC_core"/>
</dbReference>
<comment type="similarity">
    <text evidence="1">Belongs to the methylmalonyl-CoA epimerase family.</text>
</comment>
<organism evidence="4">
    <name type="scientific">uncultured marine group II/III euryarchaeote AD1000_20_C05</name>
    <dbReference type="NCBI Taxonomy" id="1457735"/>
    <lineage>
        <taxon>Archaea</taxon>
        <taxon>Methanobacteriati</taxon>
        <taxon>Methanobacteriota</taxon>
        <taxon>environmental samples</taxon>
    </lineage>
</organism>
<dbReference type="SUPFAM" id="SSF54593">
    <property type="entry name" value="Glyoxalase/Bleomycin resistance protein/Dihydroxybiphenyl dioxygenase"/>
    <property type="match status" value="1"/>
</dbReference>
<dbReference type="GO" id="GO:0051213">
    <property type="term" value="F:dioxygenase activity"/>
    <property type="evidence" value="ECO:0007669"/>
    <property type="project" value="UniProtKB-KW"/>
</dbReference>
<reference evidence="4" key="1">
    <citation type="journal article" date="2014" name="Genome Biol. Evol.">
        <title>Pangenome evidence for extensive interdomain horizontal transfer affecting lineage core and shell genes in uncultured planktonic thaumarchaeota and euryarchaeota.</title>
        <authorList>
            <person name="Deschamps P."/>
            <person name="Zivanovic Y."/>
            <person name="Moreira D."/>
            <person name="Rodriguez-Valera F."/>
            <person name="Lopez-Garcia P."/>
        </authorList>
    </citation>
    <scope>NUCLEOTIDE SEQUENCE</scope>
</reference>
<dbReference type="CDD" id="cd07249">
    <property type="entry name" value="MMCE"/>
    <property type="match status" value="1"/>
</dbReference>
<sequence length="134" mass="14408">MGAVDHVGIASESIESAMAFWEILGFVPLQTHVNDEQGVKIKMLESPGSPTRIELLEPLGPDTPVGRFISRRGAGIQQLAIRVENIEESIARLVESGVRMVDQRPANGTEGSRIAFVHPSSTGGVLVELVEHAD</sequence>
<dbReference type="NCBIfam" id="TIGR03081">
    <property type="entry name" value="metmalonyl_epim"/>
    <property type="match status" value="1"/>
</dbReference>
<dbReference type="AlphaFoldDB" id="A0A075FLH4"/>
<dbReference type="InterPro" id="IPR017515">
    <property type="entry name" value="MeMalonyl-CoA_epimerase"/>
</dbReference>